<evidence type="ECO:0008006" key="3">
    <source>
        <dbReference type="Google" id="ProtNLM"/>
    </source>
</evidence>
<dbReference type="Gene3D" id="3.40.50.1820">
    <property type="entry name" value="alpha/beta hydrolase"/>
    <property type="match status" value="1"/>
</dbReference>
<dbReference type="Proteomes" id="UP000475117">
    <property type="component" value="Chromosome"/>
</dbReference>
<accession>A0A6B3LAS6</accession>
<keyword evidence="2" id="KW-1185">Reference proteome</keyword>
<protein>
    <recommendedName>
        <fullName evidence="3">Phospholipase/carboxylesterase/thioesterase domain-containing protein</fullName>
    </recommendedName>
</protein>
<dbReference type="EMBL" id="CP066776">
    <property type="protein sequence ID" value="QQL46016.1"/>
    <property type="molecule type" value="Genomic_DNA"/>
</dbReference>
<evidence type="ECO:0000313" key="2">
    <source>
        <dbReference type="Proteomes" id="UP000475117"/>
    </source>
</evidence>
<dbReference type="InterPro" id="IPR029058">
    <property type="entry name" value="AB_hydrolase_fold"/>
</dbReference>
<organism evidence="1 2">
    <name type="scientific">Sulfuriroseicoccus oceanibius</name>
    <dbReference type="NCBI Taxonomy" id="2707525"/>
    <lineage>
        <taxon>Bacteria</taxon>
        <taxon>Pseudomonadati</taxon>
        <taxon>Verrucomicrobiota</taxon>
        <taxon>Verrucomicrobiia</taxon>
        <taxon>Verrucomicrobiales</taxon>
        <taxon>Verrucomicrobiaceae</taxon>
        <taxon>Sulfuriroseicoccus</taxon>
    </lineage>
</organism>
<dbReference type="KEGG" id="soa:G3M56_005400"/>
<evidence type="ECO:0000313" key="1">
    <source>
        <dbReference type="EMBL" id="QQL46016.1"/>
    </source>
</evidence>
<gene>
    <name evidence="1" type="ORF">G3M56_005400</name>
</gene>
<dbReference type="AlphaFoldDB" id="A0A6B3LAS6"/>
<dbReference type="SUPFAM" id="SSF53474">
    <property type="entry name" value="alpha/beta-Hydrolases"/>
    <property type="match status" value="1"/>
</dbReference>
<dbReference type="Gene3D" id="2.30.30.700">
    <property type="entry name" value="SLA1 homology domain 1"/>
    <property type="match status" value="1"/>
</dbReference>
<name>A0A6B3LAS6_9BACT</name>
<sequence>MDAEFVKVESGRVWLKLAGGKEVATPFENLSAADQTLVRELYKKAQEKELADQKAAELAAEKKRAAMRERWKPGEVVSCTTKGDHRVTYHVYVPTSFDFDQPPPMIYGFSPSGNGRGILGQLRESAEKAGWIVVGCDKLKNSMGNRELELLLEDEILADVAAEVPHDPERVYLSGASGGAMRCYDIAHRRIDVQFAGIIAFGGWLGGSDYQSRKYPKRMAVAIVNGDKDEGANAWVQSDIEALKRYRWEAKHISFPGGHVVAPPAVIDQAIEWIKQQPLPK</sequence>
<reference evidence="1 2" key="1">
    <citation type="submission" date="2020-12" db="EMBL/GenBank/DDBJ databases">
        <title>Sulforoseuscoccus oceanibium gen. nov., sp. nov., a representative of the phylum Verrucomicrobia with special cytoplasmic membrane, and proposal of Sulforoseuscoccusaceae fam. nov.</title>
        <authorList>
            <person name="Xi F."/>
        </authorList>
    </citation>
    <scope>NUCLEOTIDE SEQUENCE [LARGE SCALE GENOMIC DNA]</scope>
    <source>
        <strain evidence="1 2">T37</strain>
    </source>
</reference>
<proteinExistence type="predicted"/>